<keyword evidence="5 12" id="KW-0808">Transferase</keyword>
<dbReference type="FunFam" id="1.10.600.10:FF:000001">
    <property type="entry name" value="Geranylgeranyl diphosphate synthase"/>
    <property type="match status" value="1"/>
</dbReference>
<dbReference type="KEGG" id="ruj:E5Z56_09175"/>
<dbReference type="NCBIfam" id="NF045485">
    <property type="entry name" value="FPPsyn"/>
    <property type="match status" value="1"/>
</dbReference>
<dbReference type="EMBL" id="CP039381">
    <property type="protein sequence ID" value="QCT07515.1"/>
    <property type="molecule type" value="Genomic_DNA"/>
</dbReference>
<dbReference type="PROSITE" id="PS00444">
    <property type="entry name" value="POLYPRENYL_SYNTHASE_2"/>
    <property type="match status" value="1"/>
</dbReference>
<evidence type="ECO:0000256" key="6">
    <source>
        <dbReference type="ARBA" id="ARBA00022723"/>
    </source>
</evidence>
<evidence type="ECO:0000256" key="4">
    <source>
        <dbReference type="ARBA" id="ARBA00015100"/>
    </source>
</evidence>
<comment type="similarity">
    <text evidence="2 12">Belongs to the FPP/GGPP synthase family.</text>
</comment>
<organism evidence="13 14">
    <name type="scientific">Ruminococcus bovis</name>
    <dbReference type="NCBI Taxonomy" id="2564099"/>
    <lineage>
        <taxon>Bacteria</taxon>
        <taxon>Bacillati</taxon>
        <taxon>Bacillota</taxon>
        <taxon>Clostridia</taxon>
        <taxon>Eubacteriales</taxon>
        <taxon>Oscillospiraceae</taxon>
        <taxon>Ruminococcus</taxon>
    </lineage>
</organism>
<gene>
    <name evidence="13" type="ORF">E5Z56_09175</name>
</gene>
<evidence type="ECO:0000256" key="8">
    <source>
        <dbReference type="ARBA" id="ARBA00023229"/>
    </source>
</evidence>
<dbReference type="GO" id="GO:0046872">
    <property type="term" value="F:metal ion binding"/>
    <property type="evidence" value="ECO:0007669"/>
    <property type="project" value="UniProtKB-KW"/>
</dbReference>
<evidence type="ECO:0000256" key="7">
    <source>
        <dbReference type="ARBA" id="ARBA00022842"/>
    </source>
</evidence>
<dbReference type="RefSeq" id="WP_138157523.1">
    <property type="nucleotide sequence ID" value="NZ_CP039381.1"/>
</dbReference>
<dbReference type="SFLD" id="SFLDS00005">
    <property type="entry name" value="Isoprenoid_Synthase_Type_I"/>
    <property type="match status" value="1"/>
</dbReference>
<evidence type="ECO:0000256" key="11">
    <source>
        <dbReference type="ARBA" id="ARBA00049399"/>
    </source>
</evidence>
<evidence type="ECO:0000256" key="5">
    <source>
        <dbReference type="ARBA" id="ARBA00022679"/>
    </source>
</evidence>
<dbReference type="PROSITE" id="PS00723">
    <property type="entry name" value="POLYPRENYL_SYNTHASE_1"/>
    <property type="match status" value="1"/>
</dbReference>
<keyword evidence="14" id="KW-1185">Reference proteome</keyword>
<dbReference type="SFLD" id="SFLDG01017">
    <property type="entry name" value="Polyprenyl_Transferase_Like"/>
    <property type="match status" value="1"/>
</dbReference>
<comment type="catalytic activity">
    <reaction evidence="11">
        <text>isopentenyl diphosphate + (2E)-geranyl diphosphate = (2E,6E)-farnesyl diphosphate + diphosphate</text>
        <dbReference type="Rhea" id="RHEA:19361"/>
        <dbReference type="ChEBI" id="CHEBI:33019"/>
        <dbReference type="ChEBI" id="CHEBI:58057"/>
        <dbReference type="ChEBI" id="CHEBI:128769"/>
        <dbReference type="ChEBI" id="CHEBI:175763"/>
        <dbReference type="EC" id="2.5.1.10"/>
    </reaction>
</comment>
<dbReference type="GO" id="GO:0016114">
    <property type="term" value="P:terpenoid biosynthetic process"/>
    <property type="evidence" value="ECO:0007669"/>
    <property type="project" value="UniProtKB-ARBA"/>
</dbReference>
<dbReference type="InterPro" id="IPR008949">
    <property type="entry name" value="Isoprenoid_synthase_dom_sf"/>
</dbReference>
<keyword evidence="7" id="KW-0460">Magnesium</keyword>
<evidence type="ECO:0000256" key="2">
    <source>
        <dbReference type="ARBA" id="ARBA00006706"/>
    </source>
</evidence>
<sequence length="293" mass="31952">MNYLELIENKLKTYFPQGKEKDSLIEKVLIDSMEYSLEAGGKRIRPTLTLMFSEVCGGTVEQALPFACGIEMIHTYSLIHDDLPCMDDDDLRRGKPSNHKVYGEDIALLAGDALLTNAFATVLSEETVSLVGGEKSAKCGRILATLSGMTGMVGGQVIDLQSEGKKVPIDTIRQMHLKKTSALIKCACMMGAIVGSNNEEHIKIAETYGENLGLAFQIMDDILDVVSDEKSLGKPIGSDAENEKSTFVTLLGLDKCYELVNEYTEKAIKSLDGINGDTSQLKALAVKMSERKN</sequence>
<comment type="cofactor">
    <cofactor evidence="1">
        <name>Mg(2+)</name>
        <dbReference type="ChEBI" id="CHEBI:18420"/>
    </cofactor>
</comment>
<dbReference type="PANTHER" id="PTHR43281:SF1">
    <property type="entry name" value="FARNESYL DIPHOSPHATE SYNTHASE"/>
    <property type="match status" value="1"/>
</dbReference>
<evidence type="ECO:0000256" key="1">
    <source>
        <dbReference type="ARBA" id="ARBA00001946"/>
    </source>
</evidence>
<dbReference type="InterPro" id="IPR053378">
    <property type="entry name" value="Prenyl_diphosphate_synthase"/>
</dbReference>
<protein>
    <recommendedName>
        <fullName evidence="4">Farnesyl diphosphate synthase</fullName>
        <ecNumber evidence="3">2.5.1.10</ecNumber>
    </recommendedName>
    <alternativeName>
        <fullName evidence="10">(2E,6E)-farnesyl diphosphate synthase</fullName>
    </alternativeName>
    <alternativeName>
        <fullName evidence="9">Geranyltranstransferase</fullName>
    </alternativeName>
</protein>
<keyword evidence="6" id="KW-0479">Metal-binding</keyword>
<name>A0A4P8XWJ7_9FIRM</name>
<dbReference type="OrthoDB" id="9805316at2"/>
<dbReference type="AlphaFoldDB" id="A0A4P8XWJ7"/>
<evidence type="ECO:0000313" key="14">
    <source>
        <dbReference type="Proteomes" id="UP000301475"/>
    </source>
</evidence>
<proteinExistence type="inferred from homology"/>
<evidence type="ECO:0000313" key="13">
    <source>
        <dbReference type="EMBL" id="QCT07515.1"/>
    </source>
</evidence>
<dbReference type="PANTHER" id="PTHR43281">
    <property type="entry name" value="FARNESYL DIPHOSPHATE SYNTHASE"/>
    <property type="match status" value="1"/>
</dbReference>
<evidence type="ECO:0000256" key="10">
    <source>
        <dbReference type="ARBA" id="ARBA00032873"/>
    </source>
</evidence>
<evidence type="ECO:0000256" key="9">
    <source>
        <dbReference type="ARBA" id="ARBA00032380"/>
    </source>
</evidence>
<evidence type="ECO:0000256" key="12">
    <source>
        <dbReference type="RuleBase" id="RU004466"/>
    </source>
</evidence>
<dbReference type="CDD" id="cd00685">
    <property type="entry name" value="Trans_IPPS_HT"/>
    <property type="match status" value="1"/>
</dbReference>
<accession>A0A4P8XWJ7</accession>
<reference evidence="13 14" key="1">
    <citation type="submission" date="2019-04" db="EMBL/GenBank/DDBJ databases">
        <authorList>
            <person name="Embree M."/>
            <person name="Gaffney J.R."/>
        </authorList>
    </citation>
    <scope>NUCLEOTIDE SEQUENCE [LARGE SCALE GENOMIC DNA]</scope>
    <source>
        <strain evidence="13 14">JE7A12</strain>
    </source>
</reference>
<evidence type="ECO:0000256" key="3">
    <source>
        <dbReference type="ARBA" id="ARBA00012439"/>
    </source>
</evidence>
<dbReference type="EC" id="2.5.1.10" evidence="3"/>
<dbReference type="Proteomes" id="UP000301475">
    <property type="component" value="Chromosome"/>
</dbReference>
<dbReference type="InterPro" id="IPR000092">
    <property type="entry name" value="Polyprenyl_synt"/>
</dbReference>
<dbReference type="Pfam" id="PF00348">
    <property type="entry name" value="polyprenyl_synt"/>
    <property type="match status" value="1"/>
</dbReference>
<dbReference type="GO" id="GO:0005737">
    <property type="term" value="C:cytoplasm"/>
    <property type="evidence" value="ECO:0007669"/>
    <property type="project" value="UniProtKB-ARBA"/>
</dbReference>
<dbReference type="Gene3D" id="1.10.600.10">
    <property type="entry name" value="Farnesyl Diphosphate Synthase"/>
    <property type="match status" value="1"/>
</dbReference>
<dbReference type="InterPro" id="IPR033749">
    <property type="entry name" value="Polyprenyl_synt_CS"/>
</dbReference>
<dbReference type="GO" id="GO:0004337">
    <property type="term" value="F:(2E,6E)-farnesyl diphosphate synthase activity"/>
    <property type="evidence" value="ECO:0007669"/>
    <property type="project" value="UniProtKB-EC"/>
</dbReference>
<dbReference type="SUPFAM" id="SSF48576">
    <property type="entry name" value="Terpenoid synthases"/>
    <property type="match status" value="1"/>
</dbReference>
<keyword evidence="8" id="KW-0414">Isoprene biosynthesis</keyword>